<feature type="region of interest" description="Disordered" evidence="9">
    <location>
        <begin position="1035"/>
        <end position="1057"/>
    </location>
</feature>
<dbReference type="NCBIfam" id="NF041874">
    <property type="entry name" value="EPS_EpsC"/>
    <property type="match status" value="1"/>
</dbReference>
<evidence type="ECO:0000313" key="11">
    <source>
        <dbReference type="EMBL" id="KAI9165791.1"/>
    </source>
</evidence>
<dbReference type="CDD" id="cd03354">
    <property type="entry name" value="LbH_SAT"/>
    <property type="match status" value="1"/>
</dbReference>
<dbReference type="InterPro" id="IPR011004">
    <property type="entry name" value="Trimer_LpxA-like_sf"/>
</dbReference>
<dbReference type="FunFam" id="2.160.10.10:FF:000002">
    <property type="entry name" value="Serine acetyltransferase"/>
    <property type="match status" value="1"/>
</dbReference>
<keyword evidence="12" id="KW-1185">Reference proteome</keyword>
<evidence type="ECO:0000256" key="5">
    <source>
        <dbReference type="ARBA" id="ARBA00022605"/>
    </source>
</evidence>
<dbReference type="Gene3D" id="1.10.630.10">
    <property type="entry name" value="Cytochrome P450"/>
    <property type="match status" value="1"/>
</dbReference>
<evidence type="ECO:0000256" key="1">
    <source>
        <dbReference type="ARBA" id="ARBA00004876"/>
    </source>
</evidence>
<organism evidence="11 12">
    <name type="scientific">Acer negundo</name>
    <name type="common">Box elder</name>
    <dbReference type="NCBI Taxonomy" id="4023"/>
    <lineage>
        <taxon>Eukaryota</taxon>
        <taxon>Viridiplantae</taxon>
        <taxon>Streptophyta</taxon>
        <taxon>Embryophyta</taxon>
        <taxon>Tracheophyta</taxon>
        <taxon>Spermatophyta</taxon>
        <taxon>Magnoliopsida</taxon>
        <taxon>eudicotyledons</taxon>
        <taxon>Gunneridae</taxon>
        <taxon>Pentapetalae</taxon>
        <taxon>rosids</taxon>
        <taxon>malvids</taxon>
        <taxon>Sapindales</taxon>
        <taxon>Sapindaceae</taxon>
        <taxon>Hippocastanoideae</taxon>
        <taxon>Acereae</taxon>
        <taxon>Acer</taxon>
    </lineage>
</organism>
<evidence type="ECO:0000259" key="10">
    <source>
        <dbReference type="PROSITE" id="PS50913"/>
    </source>
</evidence>
<gene>
    <name evidence="11" type="ORF">LWI28_020550</name>
</gene>
<comment type="caution">
    <text evidence="11">The sequence shown here is derived from an EMBL/GenBank/DDBJ whole genome shotgun (WGS) entry which is preliminary data.</text>
</comment>
<dbReference type="PANTHER" id="PTHR24301:SF2">
    <property type="entry name" value="THROMBOXANE-A SYNTHASE"/>
    <property type="match status" value="1"/>
</dbReference>
<evidence type="ECO:0000256" key="8">
    <source>
        <dbReference type="SAM" id="Coils"/>
    </source>
</evidence>
<dbReference type="GO" id="GO:0006535">
    <property type="term" value="P:cysteine biosynthetic process from serine"/>
    <property type="evidence" value="ECO:0007669"/>
    <property type="project" value="InterPro"/>
</dbReference>
<dbReference type="GO" id="GO:0009001">
    <property type="term" value="F:serine O-acetyltransferase activity"/>
    <property type="evidence" value="ECO:0007669"/>
    <property type="project" value="UniProtKB-EC"/>
</dbReference>
<reference evidence="11" key="2">
    <citation type="submission" date="2023-02" db="EMBL/GenBank/DDBJ databases">
        <authorList>
            <person name="Swenson N.G."/>
            <person name="Wegrzyn J.L."/>
            <person name="Mcevoy S.L."/>
        </authorList>
    </citation>
    <scope>NUCLEOTIDE SEQUENCE</scope>
    <source>
        <strain evidence="11">91603</strain>
        <tissue evidence="11">Leaf</tissue>
    </source>
</reference>
<proteinExistence type="inferred from homology"/>
<evidence type="ECO:0000256" key="3">
    <source>
        <dbReference type="ARBA" id="ARBA00011553"/>
    </source>
</evidence>
<feature type="coiled-coil region" evidence="8">
    <location>
        <begin position="1630"/>
        <end position="1681"/>
    </location>
</feature>
<dbReference type="EC" id="2.3.1.30" evidence="4"/>
<keyword evidence="6" id="KW-0808">Transferase</keyword>
<evidence type="ECO:0000256" key="4">
    <source>
        <dbReference type="ARBA" id="ARBA00013266"/>
    </source>
</evidence>
<dbReference type="SMART" id="SM00755">
    <property type="entry name" value="Grip"/>
    <property type="match status" value="1"/>
</dbReference>
<keyword evidence="8" id="KW-0175">Coiled coil</keyword>
<evidence type="ECO:0000313" key="12">
    <source>
        <dbReference type="Proteomes" id="UP001064489"/>
    </source>
</evidence>
<dbReference type="Pfam" id="PF00067">
    <property type="entry name" value="p450"/>
    <property type="match status" value="1"/>
</dbReference>
<dbReference type="GO" id="GO:0000103">
    <property type="term" value="P:sulfate assimilation"/>
    <property type="evidence" value="ECO:0007669"/>
    <property type="project" value="UniProtKB-ARBA"/>
</dbReference>
<protein>
    <recommendedName>
        <fullName evidence="4">serine O-acetyltransferase</fullName>
        <ecNumber evidence="4">2.3.1.30</ecNumber>
    </recommendedName>
</protein>
<feature type="compositionally biased region" description="Low complexity" evidence="9">
    <location>
        <begin position="934"/>
        <end position="945"/>
    </location>
</feature>
<dbReference type="InterPro" id="IPR042122">
    <property type="entry name" value="Ser_AcTrfase_N_sf"/>
</dbReference>
<feature type="region of interest" description="Disordered" evidence="9">
    <location>
        <begin position="1731"/>
        <end position="1755"/>
    </location>
</feature>
<dbReference type="SMART" id="SM00971">
    <property type="entry name" value="SATase_N"/>
    <property type="match status" value="1"/>
</dbReference>
<dbReference type="InterPro" id="IPR036396">
    <property type="entry name" value="Cyt_P450_sf"/>
</dbReference>
<dbReference type="SUPFAM" id="SSF48264">
    <property type="entry name" value="Cytochrome P450"/>
    <property type="match status" value="1"/>
</dbReference>
<reference evidence="11" key="1">
    <citation type="journal article" date="2022" name="Plant J.">
        <title>Strategies of tolerance reflected in two North American maple genomes.</title>
        <authorList>
            <person name="McEvoy S.L."/>
            <person name="Sezen U.U."/>
            <person name="Trouern-Trend A."/>
            <person name="McMahon S.M."/>
            <person name="Schaberg P.G."/>
            <person name="Yang J."/>
            <person name="Wegrzyn J.L."/>
            <person name="Swenson N.G."/>
        </authorList>
    </citation>
    <scope>NUCLEOTIDE SEQUENCE</scope>
    <source>
        <strain evidence="11">91603</strain>
    </source>
</reference>
<feature type="coiled-coil region" evidence="8">
    <location>
        <begin position="1062"/>
        <end position="1589"/>
    </location>
</feature>
<dbReference type="GO" id="GO:0016705">
    <property type="term" value="F:oxidoreductase activity, acting on paired donors, with incorporation or reduction of molecular oxygen"/>
    <property type="evidence" value="ECO:0007669"/>
    <property type="project" value="InterPro"/>
</dbReference>
<feature type="region of interest" description="Disordered" evidence="9">
    <location>
        <begin position="934"/>
        <end position="1008"/>
    </location>
</feature>
<dbReference type="Gene3D" id="1.10.3130.10">
    <property type="entry name" value="serine acetyltransferase, domain 1"/>
    <property type="match status" value="1"/>
</dbReference>
<dbReference type="InterPro" id="IPR018357">
    <property type="entry name" value="Hexapep_transf_CS"/>
</dbReference>
<dbReference type="InterPro" id="IPR001128">
    <property type="entry name" value="Cyt_P450"/>
</dbReference>
<dbReference type="PROSITE" id="PS00101">
    <property type="entry name" value="HEXAPEP_TRANSFERASES"/>
    <property type="match status" value="1"/>
</dbReference>
<dbReference type="InterPro" id="IPR045304">
    <property type="entry name" value="LbH_SAT"/>
</dbReference>
<sequence>MACLGDEGWCSVPKMHLERISLNEEQDGDGGVGGVESDTDSVQFPFEKIFPVYAMVGFSRPGSGSDLSVRNSGRDPIWEAVREEAKLEAEKEPILSSFLYASILTHDCLEKALGFVLANRLQNTTLLATQLLDIFYDVIMNDKDIQRSVRLDLQAFKDRDPACLSYSSPLLHLKGYHSLQSYRVAHALWKKGRTVLAFALQSRISEVFGIDIHPAARIGDGVLLDHGTGVVIGETAVIGNRVSLMHGVTLGGTGKEIGDRHPKVGEGALIGACVTILGNINIGEGAMIAASSLVLKEVPPHSMIAGTPAKVIGYVDEQDPSLTMNHDAGKDFFKHVAVTFGEGRPSVALDKETKEWTRGKRLNKNGMHEPMLVVGKVLQQSKSEARFQFTELSGKSKKGGYQKKGSWLKVGRREWSEGDGCYPTNPWKIFILIGIVVVIGVLRYLYEPYWMVRKVRGPPIVPLLGHTHLMAKYGLDVFSILANKYGPIFRFHLGRQPMIIVADPELFKEVGIKKFKDIPNRSIPSPISASPLHQKGLFFTRGTRWSTMRNTVVSMYQPSHLASLVPTMQSFIESATQNLESSSSSSKGSNSDIVFSELSLRMATDVIGQAAFGVNFGLSKPQSVDVDHDHDHNQKNMLYNDEVSDFIKQHIYSTTQLKMDLSGSLSIILGLLVPILQEPVKQILKRIPGTMDWKVDRTNRKLSTRLDEIVLHRIMLQEKKIKLGADDHDYDSKDLLSLILKTRPDSGSRNVVFTQDYISATVYEHLLAGSATTAFTLSSVVYLVSRHPNVENKLLAEIDGFCPHDDNQIPTSHDLQHKFPYLDQVIKEAMRFYFVSPLIARETAKEVEIGGYLLPKGTWVWLAPGVVAKDATHFPEPDKFNPERFDPDCEEERHRHPYSFIPFGIGPRISPRHFQLTIIRLVVEVDAIMSAEGESVGEMSGSGLEDSVKHEKQLSETEGETVGGMSGSGLDDSVKHKKQLSETNGGSNGNAVNENGVRHDDDDCSSNGNHDQLLGMVMELKFQNEFLKSQIEELKTRRPADDGEPCRQREGSGQESREFVDVKELQERIEALSKELYEEKQTRGAAEKALEHLRVAYEEADSKAQEFSFKLAEAQQKLDQEIKEREEKYTELDSKFSRLHKRAKQRIQEVQKEKDDLEARLRDMNETTERASSQHSVLQQELERIRHQANDALKAMDAERQQLRSANNRLRDDIEALRRSLQPKENALEALQQSLLEKEQMLEDMRASLQAAEEKRQASIAELSAKNQKNLESLEAQLADALSDRSKATETISSLQMLVAEKESKIAEMEADLTGKAARFRAAVENVKGDIAHLKHEHEKEKESWEAASQTLKKKLEIAENNCIRAEIETAKMRSQLESELSVKTQMLNTRDADLMTAKAEISRLESEFSSYKIRAHALLQKKDAELAAVNDSEQLKALEEELKEAENEVSLVSAERDRALQDLQDALANHNKELAERDAALINAKQQIKSMEIKLDSMNSNHQSEKETWEKNLQNVEETWQLRCESLTAQKEASSGEDLKKELEELKLRYKRQKEDHDSFRDLADRMMEEKDREISRLLDDNINLQRSLESRPMANHNDNYYSASQKQDALNSSTSALEQQILILARQQAQREEELSQTQRHILALQEEIEELEQENRLHNQQETMLKEELRNMERMQKREGVDMTYLKNIILKLLETGEVEALLPVVAMLLQFSPEELQKCQQTYRASTDVPPSAASESPGSGLSLFSRFSFS</sequence>
<dbReference type="Proteomes" id="UP001064489">
    <property type="component" value="Chromosome 10"/>
</dbReference>
<dbReference type="EMBL" id="JAJSOW010000105">
    <property type="protein sequence ID" value="KAI9165791.1"/>
    <property type="molecule type" value="Genomic_DNA"/>
</dbReference>
<comment type="subunit">
    <text evidence="3">Homomultimer.</text>
</comment>
<dbReference type="InterPro" id="IPR002401">
    <property type="entry name" value="Cyt_P450_E_grp-I"/>
</dbReference>
<feature type="domain" description="GRIP" evidence="10">
    <location>
        <begin position="1679"/>
        <end position="1726"/>
    </location>
</feature>
<dbReference type="InterPro" id="IPR053376">
    <property type="entry name" value="Serine_acetyltransferase"/>
</dbReference>
<feature type="compositionally biased region" description="Basic and acidic residues" evidence="9">
    <location>
        <begin position="946"/>
        <end position="955"/>
    </location>
</feature>
<keyword evidence="7" id="KW-0012">Acyltransferase</keyword>
<evidence type="ECO:0000256" key="6">
    <source>
        <dbReference type="ARBA" id="ARBA00022679"/>
    </source>
</evidence>
<dbReference type="Gene3D" id="2.160.10.10">
    <property type="entry name" value="Hexapeptide repeat proteins"/>
    <property type="match status" value="1"/>
</dbReference>
<dbReference type="InterPro" id="IPR000237">
    <property type="entry name" value="GRIP_dom"/>
</dbReference>
<dbReference type="GO" id="GO:0004497">
    <property type="term" value="F:monooxygenase activity"/>
    <property type="evidence" value="ECO:0007669"/>
    <property type="project" value="InterPro"/>
</dbReference>
<dbReference type="PROSITE" id="PS50913">
    <property type="entry name" value="GRIP"/>
    <property type="match status" value="1"/>
</dbReference>
<comment type="similarity">
    <text evidence="2">Belongs to the transferase hexapeptide repeat family.</text>
</comment>
<feature type="compositionally biased region" description="Polar residues" evidence="9">
    <location>
        <begin position="981"/>
        <end position="993"/>
    </location>
</feature>
<dbReference type="FunFam" id="1.10.3130.10:FF:000005">
    <property type="entry name" value="Serine acetyltransferase 4"/>
    <property type="match status" value="1"/>
</dbReference>
<comment type="pathway">
    <text evidence="1">Amino-acid biosynthesis; L-cysteine biosynthesis; L-cysteine from L-serine: step 1/2.</text>
</comment>
<keyword evidence="5" id="KW-0028">Amino-acid biosynthesis</keyword>
<dbReference type="PRINTS" id="PR00463">
    <property type="entry name" value="EP450I"/>
</dbReference>
<evidence type="ECO:0000256" key="7">
    <source>
        <dbReference type="ARBA" id="ARBA00023315"/>
    </source>
</evidence>
<dbReference type="GO" id="GO:0005829">
    <property type="term" value="C:cytosol"/>
    <property type="evidence" value="ECO:0007669"/>
    <property type="project" value="UniProtKB-ARBA"/>
</dbReference>
<dbReference type="SUPFAM" id="SSF51161">
    <property type="entry name" value="Trimeric LpxA-like enzymes"/>
    <property type="match status" value="1"/>
</dbReference>
<dbReference type="InterPro" id="IPR010493">
    <property type="entry name" value="Ser_AcTrfase_N"/>
</dbReference>
<dbReference type="Pfam" id="PF06426">
    <property type="entry name" value="SATase_N"/>
    <property type="match status" value="1"/>
</dbReference>
<name>A0AAD5IIY1_ACENE</name>
<dbReference type="Gene3D" id="1.10.287.1490">
    <property type="match status" value="1"/>
</dbReference>
<dbReference type="GO" id="GO:0005506">
    <property type="term" value="F:iron ion binding"/>
    <property type="evidence" value="ECO:0007669"/>
    <property type="project" value="InterPro"/>
</dbReference>
<evidence type="ECO:0000256" key="9">
    <source>
        <dbReference type="SAM" id="MobiDB-lite"/>
    </source>
</evidence>
<dbReference type="GO" id="GO:0020037">
    <property type="term" value="F:heme binding"/>
    <property type="evidence" value="ECO:0007669"/>
    <property type="project" value="InterPro"/>
</dbReference>
<feature type="compositionally biased region" description="Low complexity" evidence="9">
    <location>
        <begin position="1735"/>
        <end position="1755"/>
    </location>
</feature>
<evidence type="ECO:0000256" key="2">
    <source>
        <dbReference type="ARBA" id="ARBA00007274"/>
    </source>
</evidence>
<dbReference type="Pfam" id="PF01465">
    <property type="entry name" value="GRIP"/>
    <property type="match status" value="1"/>
</dbReference>
<dbReference type="PANTHER" id="PTHR24301">
    <property type="entry name" value="THROMBOXANE-A SYNTHASE"/>
    <property type="match status" value="1"/>
</dbReference>
<accession>A0AAD5IIY1</accession>